<evidence type="ECO:0000313" key="4">
    <source>
        <dbReference type="Proteomes" id="UP001158576"/>
    </source>
</evidence>
<dbReference type="SUPFAM" id="SSF63411">
    <property type="entry name" value="LuxS/MPP-like metallohydrolase"/>
    <property type="match status" value="1"/>
</dbReference>
<proteinExistence type="inferred from homology"/>
<dbReference type="InterPro" id="IPR011765">
    <property type="entry name" value="Pept_M16_N"/>
</dbReference>
<evidence type="ECO:0000313" key="3">
    <source>
        <dbReference type="EMBL" id="CAG5099234.1"/>
    </source>
</evidence>
<gene>
    <name evidence="3" type="ORF">OKIOD_LOCUS7925</name>
</gene>
<evidence type="ECO:0000256" key="1">
    <source>
        <dbReference type="ARBA" id="ARBA00008626"/>
    </source>
</evidence>
<sequence>MRTTLTKSAQALVQANASTQVYSSGITAIALPASSPACQVAVSIKAGAANETAANIGAATFTRYTLGLSNYRNTATLQQRMVNLMGGEFETFGNRERTVVSISAGPKAIEELATDVLVPSINQPLFLKYEMFHPWSQAKANGSCPVDNAFHQASFTGGLSNNNGFTGGYGSENPRMLEERDEILENLARNFHHSHYGTEDMIVVGSGVSESFLQKIVTQLQENTFSNNAGVASQFYAGQVRIARPGASVAVVGINATGTDSGVAAVVAAGLGGKVISYSGNQVIQFSAHSPAELSTKLGSLAAFDAASAVSSAALAQAVALGSGDKAAVAAVATGQVSDVSGVIADEVSAFAAEAAASAKSLCDGRCVICDSYVRPSTLVRICDECNYGSFQGRCVICGGPGISDAYYCRECTKLEKDRDGCPKIVNLGSAKTDLFYERKKFGFKKTF</sequence>
<accession>A0ABN7SJU8</accession>
<dbReference type="PANTHER" id="PTHR13120">
    <property type="entry name" value="PHD FINGER-LIKE DOMAIN-CONTAINING PROTEIN 5A"/>
    <property type="match status" value="1"/>
</dbReference>
<reference evidence="3 4" key="1">
    <citation type="submission" date="2021-04" db="EMBL/GenBank/DDBJ databases">
        <authorList>
            <person name="Bliznina A."/>
        </authorList>
    </citation>
    <scope>NUCLEOTIDE SEQUENCE [LARGE SCALE GENOMIC DNA]</scope>
</reference>
<feature type="domain" description="Peptidase M16 N-terminal" evidence="2">
    <location>
        <begin position="34"/>
        <end position="131"/>
    </location>
</feature>
<protein>
    <submittedName>
        <fullName evidence="3">Oidioi.mRNA.OKI2018_I69.XSR.g16367.t1.cds</fullName>
    </submittedName>
</protein>
<evidence type="ECO:0000259" key="2">
    <source>
        <dbReference type="Pfam" id="PF00675"/>
    </source>
</evidence>
<dbReference type="Gene3D" id="3.30.830.10">
    <property type="entry name" value="Metalloenzyme, LuxS/M16 peptidase-like"/>
    <property type="match status" value="1"/>
</dbReference>
<comment type="similarity">
    <text evidence="1">Belongs to the PHF5 family.</text>
</comment>
<dbReference type="EMBL" id="OU015569">
    <property type="protein sequence ID" value="CAG5099234.1"/>
    <property type="molecule type" value="Genomic_DNA"/>
</dbReference>
<dbReference type="InterPro" id="IPR011249">
    <property type="entry name" value="Metalloenz_LuxS/M16"/>
</dbReference>
<dbReference type="Pfam" id="PF00675">
    <property type="entry name" value="Peptidase_M16"/>
    <property type="match status" value="1"/>
</dbReference>
<name>A0ABN7SJU8_OIKDI</name>
<dbReference type="Pfam" id="PF03660">
    <property type="entry name" value="PHF5"/>
    <property type="match status" value="1"/>
</dbReference>
<dbReference type="Proteomes" id="UP001158576">
    <property type="component" value="Chromosome XSR"/>
</dbReference>
<organism evidence="3 4">
    <name type="scientific">Oikopleura dioica</name>
    <name type="common">Tunicate</name>
    <dbReference type="NCBI Taxonomy" id="34765"/>
    <lineage>
        <taxon>Eukaryota</taxon>
        <taxon>Metazoa</taxon>
        <taxon>Chordata</taxon>
        <taxon>Tunicata</taxon>
        <taxon>Appendicularia</taxon>
        <taxon>Copelata</taxon>
        <taxon>Oikopleuridae</taxon>
        <taxon>Oikopleura</taxon>
    </lineage>
</organism>
<keyword evidence="4" id="KW-1185">Reference proteome</keyword>
<dbReference type="InterPro" id="IPR005345">
    <property type="entry name" value="PHF5"/>
</dbReference>